<sequence>MDTLRIDGRVVLVTGAAAGIGHEIARACAAEGAVVHLADVADTVHEAAAGMTGLRAAVAHVCDVTDPEAVRRLVDDVIAASGRLDVAYLNAGVNGVPSPLQPGGAIDDLPFADWRRVLDVNLDGLFHCLQRCAGVMKAQRSGSIVVTASTAGLRAEPRVSYPYVVSKAAVLGLVRQAALELARFGVRVNALAPGPVVTGIGGPGPRPAAAVAAWEDSVPMRRWGTPADLTGLALLLASDASGWMTGGTYVADGGATALTQVLSDTLPGPDEG</sequence>
<protein>
    <submittedName>
        <fullName evidence="3">SDR family oxidoreductase</fullName>
    </submittedName>
</protein>
<dbReference type="InterPro" id="IPR002347">
    <property type="entry name" value="SDR_fam"/>
</dbReference>
<dbReference type="EMBL" id="JAGPNL010000002">
    <property type="protein sequence ID" value="MBQ0826616.1"/>
    <property type="molecule type" value="Genomic_DNA"/>
</dbReference>
<proteinExistence type="inferred from homology"/>
<organism evidence="3 4">
    <name type="scientific">Streptomyces tagetis</name>
    <dbReference type="NCBI Taxonomy" id="2820809"/>
    <lineage>
        <taxon>Bacteria</taxon>
        <taxon>Bacillati</taxon>
        <taxon>Actinomycetota</taxon>
        <taxon>Actinomycetes</taxon>
        <taxon>Kitasatosporales</taxon>
        <taxon>Streptomycetaceae</taxon>
        <taxon>Streptomyces</taxon>
    </lineage>
</organism>
<gene>
    <name evidence="3" type="ORF">J5Y05_08855</name>
</gene>
<reference evidence="3" key="1">
    <citation type="submission" date="2021-04" db="EMBL/GenBank/DDBJ databases">
        <title>Genome seq and assembly of Streptomyces sp. RG38.</title>
        <authorList>
            <person name="Chhetri G."/>
        </authorList>
    </citation>
    <scope>NUCLEOTIDE SEQUENCE</scope>
    <source>
        <strain evidence="3">RG38</strain>
    </source>
</reference>
<dbReference type="PRINTS" id="PR00081">
    <property type="entry name" value="GDHRDH"/>
</dbReference>
<dbReference type="SUPFAM" id="SSF51735">
    <property type="entry name" value="NAD(P)-binding Rossmann-fold domains"/>
    <property type="match status" value="1"/>
</dbReference>
<accession>A0A941B0D8</accession>
<dbReference type="PANTHER" id="PTHR42760">
    <property type="entry name" value="SHORT-CHAIN DEHYDROGENASES/REDUCTASES FAMILY MEMBER"/>
    <property type="match status" value="1"/>
</dbReference>
<evidence type="ECO:0000256" key="2">
    <source>
        <dbReference type="ARBA" id="ARBA00023002"/>
    </source>
</evidence>
<comment type="caution">
    <text evidence="3">The sequence shown here is derived from an EMBL/GenBank/DDBJ whole genome shotgun (WGS) entry which is preliminary data.</text>
</comment>
<dbReference type="InterPro" id="IPR036291">
    <property type="entry name" value="NAD(P)-bd_dom_sf"/>
</dbReference>
<evidence type="ECO:0000313" key="3">
    <source>
        <dbReference type="EMBL" id="MBQ0826616.1"/>
    </source>
</evidence>
<keyword evidence="4" id="KW-1185">Reference proteome</keyword>
<keyword evidence="2" id="KW-0560">Oxidoreductase</keyword>
<evidence type="ECO:0000313" key="4">
    <source>
        <dbReference type="Proteomes" id="UP000677875"/>
    </source>
</evidence>
<dbReference type="Proteomes" id="UP000677875">
    <property type="component" value="Unassembled WGS sequence"/>
</dbReference>
<name>A0A941B0D8_9ACTN</name>
<dbReference type="Gene3D" id="3.40.50.720">
    <property type="entry name" value="NAD(P)-binding Rossmann-like Domain"/>
    <property type="match status" value="1"/>
</dbReference>
<dbReference type="FunFam" id="3.40.50.720:FF:000084">
    <property type="entry name" value="Short-chain dehydrogenase reductase"/>
    <property type="match status" value="1"/>
</dbReference>
<dbReference type="GO" id="GO:0030497">
    <property type="term" value="P:fatty acid elongation"/>
    <property type="evidence" value="ECO:0007669"/>
    <property type="project" value="TreeGrafter"/>
</dbReference>
<evidence type="ECO:0000256" key="1">
    <source>
        <dbReference type="ARBA" id="ARBA00006484"/>
    </source>
</evidence>
<dbReference type="Pfam" id="PF13561">
    <property type="entry name" value="adh_short_C2"/>
    <property type="match status" value="1"/>
</dbReference>
<dbReference type="GO" id="GO:0016616">
    <property type="term" value="F:oxidoreductase activity, acting on the CH-OH group of donors, NAD or NADP as acceptor"/>
    <property type="evidence" value="ECO:0007669"/>
    <property type="project" value="TreeGrafter"/>
</dbReference>
<dbReference type="RefSeq" id="WP_210870065.1">
    <property type="nucleotide sequence ID" value="NZ_JAGPNL010000002.1"/>
</dbReference>
<dbReference type="PRINTS" id="PR00080">
    <property type="entry name" value="SDRFAMILY"/>
</dbReference>
<dbReference type="PANTHER" id="PTHR42760:SF40">
    <property type="entry name" value="3-OXOACYL-[ACYL-CARRIER-PROTEIN] REDUCTASE, CHLOROPLASTIC"/>
    <property type="match status" value="1"/>
</dbReference>
<comment type="similarity">
    <text evidence="1">Belongs to the short-chain dehydrogenases/reductases (SDR) family.</text>
</comment>
<dbReference type="AlphaFoldDB" id="A0A941B0D8"/>